<dbReference type="STRING" id="7574.A0A1S3ILJ1"/>
<dbReference type="GO" id="GO:0004519">
    <property type="term" value="F:endonuclease activity"/>
    <property type="evidence" value="ECO:0007669"/>
    <property type="project" value="UniProtKB-KW"/>
</dbReference>
<dbReference type="GO" id="GO:0036503">
    <property type="term" value="P:ERAD pathway"/>
    <property type="evidence" value="ECO:0007669"/>
    <property type="project" value="TreeGrafter"/>
</dbReference>
<comment type="similarity">
    <text evidence="2 14">Belongs to the ANKZF1/VMS1 family.</text>
</comment>
<dbReference type="Pfam" id="PF00023">
    <property type="entry name" value="Ank"/>
    <property type="match status" value="1"/>
</dbReference>
<keyword evidence="11 13" id="KW-0040">ANK repeat</keyword>
<feature type="compositionally biased region" description="Polar residues" evidence="15">
    <location>
        <begin position="502"/>
        <end position="514"/>
    </location>
</feature>
<feature type="compositionally biased region" description="Low complexity" evidence="15">
    <location>
        <begin position="121"/>
        <end position="130"/>
    </location>
</feature>
<dbReference type="Pfam" id="PF18826">
    <property type="entry name" value="bVLRF1"/>
    <property type="match status" value="1"/>
</dbReference>
<evidence type="ECO:0000256" key="3">
    <source>
        <dbReference type="ARBA" id="ARBA00022490"/>
    </source>
</evidence>
<dbReference type="PANTHER" id="PTHR16036:SF2">
    <property type="entry name" value="TRNA ENDONUCLEASE ANKZF1"/>
    <property type="match status" value="1"/>
</dbReference>
<evidence type="ECO:0000256" key="13">
    <source>
        <dbReference type="PROSITE-ProRule" id="PRU00023"/>
    </source>
</evidence>
<dbReference type="InterPro" id="IPR036236">
    <property type="entry name" value="Znf_C2H2_sf"/>
</dbReference>
<evidence type="ECO:0000256" key="5">
    <source>
        <dbReference type="ARBA" id="ARBA00022723"/>
    </source>
</evidence>
<dbReference type="InterPro" id="IPR036770">
    <property type="entry name" value="Ankyrin_rpt-contain_sf"/>
</dbReference>
<evidence type="ECO:0000256" key="14">
    <source>
        <dbReference type="PROSITE-ProRule" id="PRU01389"/>
    </source>
</evidence>
<dbReference type="SUPFAM" id="SSF57667">
    <property type="entry name" value="beta-beta-alpha zinc fingers"/>
    <property type="match status" value="1"/>
</dbReference>
<evidence type="ECO:0000256" key="12">
    <source>
        <dbReference type="ARBA" id="ARBA00023054"/>
    </source>
</evidence>
<comment type="domain">
    <text evidence="14">The VLRF1 domain mediates binding to the 60S ribosomal subunit.</text>
</comment>
<dbReference type="GO" id="GO:0008270">
    <property type="term" value="F:zinc ion binding"/>
    <property type="evidence" value="ECO:0007669"/>
    <property type="project" value="UniProtKB-KW"/>
</dbReference>
<gene>
    <name evidence="18" type="primary">LOC106165449</name>
</gene>
<evidence type="ECO:0000256" key="2">
    <source>
        <dbReference type="ARBA" id="ARBA00009262"/>
    </source>
</evidence>
<feature type="region of interest" description="Disordered" evidence="15">
    <location>
        <begin position="502"/>
        <end position="537"/>
    </location>
</feature>
<keyword evidence="3 14" id="KW-0963">Cytoplasm</keyword>
<feature type="domain" description="VLRF1" evidence="16">
    <location>
        <begin position="202"/>
        <end position="343"/>
    </location>
</feature>
<dbReference type="AlphaFoldDB" id="A0A1S3ILJ1"/>
<feature type="compositionally biased region" description="Acidic residues" evidence="15">
    <location>
        <begin position="407"/>
        <end position="420"/>
    </location>
</feature>
<dbReference type="InParanoid" id="A0A1S3ILJ1"/>
<evidence type="ECO:0000256" key="9">
    <source>
        <dbReference type="ARBA" id="ARBA00022801"/>
    </source>
</evidence>
<evidence type="ECO:0000256" key="15">
    <source>
        <dbReference type="SAM" id="MobiDB-lite"/>
    </source>
</evidence>
<dbReference type="KEGG" id="lak:106165449"/>
<keyword evidence="7 14" id="KW-0255">Endonuclease</keyword>
<keyword evidence="5" id="KW-0479">Metal-binding</keyword>
<keyword evidence="6" id="KW-0677">Repeat</keyword>
<keyword evidence="8" id="KW-0863">Zinc-finger</keyword>
<feature type="region of interest" description="Disordered" evidence="15">
    <location>
        <begin position="650"/>
        <end position="693"/>
    </location>
</feature>
<dbReference type="SUPFAM" id="SSF48403">
    <property type="entry name" value="Ankyrin repeat"/>
    <property type="match status" value="1"/>
</dbReference>
<keyword evidence="17" id="KW-1185">Reference proteome</keyword>
<keyword evidence="12" id="KW-0175">Coiled coil</keyword>
<evidence type="ECO:0000256" key="6">
    <source>
        <dbReference type="ARBA" id="ARBA00022737"/>
    </source>
</evidence>
<evidence type="ECO:0000256" key="4">
    <source>
        <dbReference type="ARBA" id="ARBA00022722"/>
    </source>
</evidence>
<dbReference type="InterPro" id="IPR002110">
    <property type="entry name" value="Ankyrin_rpt"/>
</dbReference>
<feature type="region of interest" description="Disordered" evidence="15">
    <location>
        <begin position="121"/>
        <end position="154"/>
    </location>
</feature>
<keyword evidence="10" id="KW-0862">Zinc</keyword>
<dbReference type="PROSITE" id="PS52044">
    <property type="entry name" value="VLRF1"/>
    <property type="match status" value="1"/>
</dbReference>
<keyword evidence="9 14" id="KW-0378">Hydrolase</keyword>
<name>A0A1S3ILJ1_LINAN</name>
<dbReference type="PANTHER" id="PTHR16036">
    <property type="entry name" value="ANKYRIN REPEAT AND ZINC FINGER DOMAIN-CONTAINING PROTEIN 1"/>
    <property type="match status" value="1"/>
</dbReference>
<dbReference type="OrthoDB" id="429841at2759"/>
<feature type="compositionally biased region" description="Basic and acidic residues" evidence="15">
    <location>
        <begin position="515"/>
        <end position="530"/>
    </location>
</feature>
<dbReference type="GO" id="GO:0005737">
    <property type="term" value="C:cytoplasm"/>
    <property type="evidence" value="ECO:0007669"/>
    <property type="project" value="UniProtKB-SubCell"/>
</dbReference>
<reference evidence="18" key="1">
    <citation type="submission" date="2025-08" db="UniProtKB">
        <authorList>
            <consortium name="RefSeq"/>
        </authorList>
    </citation>
    <scope>IDENTIFICATION</scope>
    <source>
        <tissue evidence="18">Gonads</tissue>
    </source>
</reference>
<dbReference type="InterPro" id="IPR041175">
    <property type="entry name" value="VLRF1/Vms1"/>
</dbReference>
<dbReference type="PROSITE" id="PS00028">
    <property type="entry name" value="ZINC_FINGER_C2H2_1"/>
    <property type="match status" value="1"/>
</dbReference>
<protein>
    <submittedName>
        <fullName evidence="18">Ankyrin repeat and zinc finger domain-containing protein 1-like isoform X1</fullName>
    </submittedName>
</protein>
<dbReference type="PROSITE" id="PS50297">
    <property type="entry name" value="ANK_REP_REGION"/>
    <property type="match status" value="1"/>
</dbReference>
<dbReference type="InterPro" id="IPR003604">
    <property type="entry name" value="Matrin/U1-like-C_Znf_C2H2"/>
</dbReference>
<dbReference type="Pfam" id="PF18716">
    <property type="entry name" value="VATC"/>
    <property type="match status" value="1"/>
</dbReference>
<sequence>MKNLFGKHVAIQEAGVPCGVNLWDQTKIEVLLEGLKLAGTQGEFNLEEQGENTRDDADINADNVFTVSEKMQCSMCSVTFAGRSEQKEHYKSDWHRFNLKQRLKDLPAITEDTFEEITGDISSLSASSGDSSDEDISISLPPKSEESIAETEDDIQDRRHPKVFFQNANQELLSLYRCVLHGKQAPVASSSEYVPAALKLRDQKMWAMFMTGGGHFAGAIFNEGKVVAHKTFHRYTVRAKRGTAQDARDAQGNAPKSAGATLRRYNIAALTQDIQSLIATWDDQLKECSKIFLRAPGNNRMIFFGGKSAPFRRNDPRISFIPFATRRPTFKELQRVYHLLACITSYGQVEDILQYVPQKPQAKSNESKEETTPDAASTELPRSAGSSPLKKNREGKQRKQKQRQRDPDEDLLSSSSEDEGPMSLVEETLTTGDLKEFQATRKPRRAKKKKEKNEEAVKSSPHAQVDPFSEIKDTLYTACKMGDSEKLPGIFSKLEAGQPFLTQENSGKTVTMETPSKDCSVEGEAEDKAQESQPSLMKEDLNNSAEKKTHLQDCIVGEEIKTTDEPLASVLNTLVGAQQETFLHVAARSGHCGVISLLLEAGADPSVKNSKGQLPYNVSSQKEVRNEFRRFLARFPEKYDYASAQIPGPLTSEMEAEKKTREAERRKAQKKAKRERLKDVKAAQAQQQAEEAEKKRFLQLSDREKRALAAERRFVQQVQDTSGERPVLSRCWQCGGDLTGKVPFEYSDYKFCTTKCLRQHRETTTQK</sequence>
<evidence type="ECO:0000256" key="7">
    <source>
        <dbReference type="ARBA" id="ARBA00022759"/>
    </source>
</evidence>
<dbReference type="Proteomes" id="UP000085678">
    <property type="component" value="Unplaced"/>
</dbReference>
<comment type="subcellular location">
    <subcellularLocation>
        <location evidence="1">Cytoplasm</location>
    </subcellularLocation>
</comment>
<accession>A0A1S3ILJ1</accession>
<dbReference type="GeneID" id="106165449"/>
<proteinExistence type="inferred from homology"/>
<feature type="compositionally biased region" description="Basic and acidic residues" evidence="15">
    <location>
        <begin position="655"/>
        <end position="666"/>
    </location>
</feature>
<evidence type="ECO:0000313" key="17">
    <source>
        <dbReference type="Proteomes" id="UP000085678"/>
    </source>
</evidence>
<feature type="region of interest" description="Disordered" evidence="15">
    <location>
        <begin position="358"/>
        <end position="468"/>
    </location>
</feature>
<evidence type="ECO:0000256" key="8">
    <source>
        <dbReference type="ARBA" id="ARBA00022771"/>
    </source>
</evidence>
<dbReference type="SMART" id="SM00451">
    <property type="entry name" value="ZnF_U1"/>
    <property type="match status" value="1"/>
</dbReference>
<feature type="active site" evidence="14">
    <location>
        <position position="245"/>
    </location>
</feature>
<keyword evidence="4 14" id="KW-0540">Nuclease</keyword>
<evidence type="ECO:0000313" key="18">
    <source>
        <dbReference type="RefSeq" id="XP_013399110.1"/>
    </source>
</evidence>
<evidence type="ECO:0000256" key="1">
    <source>
        <dbReference type="ARBA" id="ARBA00004496"/>
    </source>
</evidence>
<evidence type="ECO:0000256" key="11">
    <source>
        <dbReference type="ARBA" id="ARBA00023043"/>
    </source>
</evidence>
<feature type="repeat" description="ANK" evidence="13">
    <location>
        <begin position="578"/>
        <end position="610"/>
    </location>
</feature>
<dbReference type="RefSeq" id="XP_013399110.1">
    <property type="nucleotide sequence ID" value="XM_013543656.2"/>
</dbReference>
<feature type="compositionally biased region" description="Basic residues" evidence="15">
    <location>
        <begin position="441"/>
        <end position="450"/>
    </location>
</feature>
<dbReference type="SMART" id="SM00248">
    <property type="entry name" value="ANK"/>
    <property type="match status" value="1"/>
</dbReference>
<dbReference type="GO" id="GO:0003676">
    <property type="term" value="F:nucleic acid binding"/>
    <property type="evidence" value="ECO:0007669"/>
    <property type="project" value="InterPro"/>
</dbReference>
<dbReference type="PROSITE" id="PS50088">
    <property type="entry name" value="ANK_REPEAT"/>
    <property type="match status" value="1"/>
</dbReference>
<dbReference type="GO" id="GO:0016787">
    <property type="term" value="F:hydrolase activity"/>
    <property type="evidence" value="ECO:0007669"/>
    <property type="project" value="UniProtKB-KW"/>
</dbReference>
<evidence type="ECO:0000256" key="10">
    <source>
        <dbReference type="ARBA" id="ARBA00022833"/>
    </source>
</evidence>
<dbReference type="InterPro" id="IPR013087">
    <property type="entry name" value="Znf_C2H2_type"/>
</dbReference>
<dbReference type="Gene3D" id="1.25.40.20">
    <property type="entry name" value="Ankyrin repeat-containing domain"/>
    <property type="match status" value="1"/>
</dbReference>
<evidence type="ECO:0000259" key="16">
    <source>
        <dbReference type="PROSITE" id="PS52044"/>
    </source>
</evidence>
<dbReference type="InterPro" id="IPR047139">
    <property type="entry name" value="ANKZ1/VMS1"/>
</dbReference>
<dbReference type="InterPro" id="IPR041540">
    <property type="entry name" value="VATC"/>
</dbReference>
<organism evidence="17 18">
    <name type="scientific">Lingula anatina</name>
    <name type="common">Brachiopod</name>
    <name type="synonym">Lingula unguis</name>
    <dbReference type="NCBI Taxonomy" id="7574"/>
    <lineage>
        <taxon>Eukaryota</taxon>
        <taxon>Metazoa</taxon>
        <taxon>Spiralia</taxon>
        <taxon>Lophotrochozoa</taxon>
        <taxon>Brachiopoda</taxon>
        <taxon>Linguliformea</taxon>
        <taxon>Lingulata</taxon>
        <taxon>Lingulida</taxon>
        <taxon>Linguloidea</taxon>
        <taxon>Lingulidae</taxon>
        <taxon>Lingula</taxon>
    </lineage>
</organism>